<comment type="caution">
    <text evidence="1">The sequence shown here is derived from an EMBL/GenBank/DDBJ whole genome shotgun (WGS) entry which is preliminary data.</text>
</comment>
<keyword evidence="2" id="KW-1185">Reference proteome</keyword>
<protein>
    <submittedName>
        <fullName evidence="1">Type VII secretion system-associated protein</fullName>
    </submittedName>
</protein>
<name>A0ABW5GR99_9PSEU</name>
<dbReference type="Proteomes" id="UP001597419">
    <property type="component" value="Unassembled WGS sequence"/>
</dbReference>
<dbReference type="InterPro" id="IPR047659">
    <property type="entry name" value="T7SS_assoc"/>
</dbReference>
<evidence type="ECO:0000313" key="2">
    <source>
        <dbReference type="Proteomes" id="UP001597419"/>
    </source>
</evidence>
<evidence type="ECO:0000313" key="1">
    <source>
        <dbReference type="EMBL" id="MFD2463424.1"/>
    </source>
</evidence>
<reference evidence="2" key="1">
    <citation type="journal article" date="2019" name="Int. J. Syst. Evol. Microbiol.">
        <title>The Global Catalogue of Microorganisms (GCM) 10K type strain sequencing project: providing services to taxonomists for standard genome sequencing and annotation.</title>
        <authorList>
            <consortium name="The Broad Institute Genomics Platform"/>
            <consortium name="The Broad Institute Genome Sequencing Center for Infectious Disease"/>
            <person name="Wu L."/>
            <person name="Ma J."/>
        </authorList>
    </citation>
    <scope>NUCLEOTIDE SEQUENCE [LARGE SCALE GENOMIC DNA]</scope>
    <source>
        <strain evidence="2">CGMCC 4.7643</strain>
    </source>
</reference>
<proteinExistence type="predicted"/>
<dbReference type="EMBL" id="JBHUKU010000021">
    <property type="protein sequence ID" value="MFD2463424.1"/>
    <property type="molecule type" value="Genomic_DNA"/>
</dbReference>
<dbReference type="RefSeq" id="WP_345400153.1">
    <property type="nucleotide sequence ID" value="NZ_BAABHG010000011.1"/>
</dbReference>
<accession>A0ABW5GR99</accession>
<gene>
    <name evidence="1" type="ORF">ACFSYJ_32765</name>
</gene>
<dbReference type="NCBIfam" id="NF033532">
    <property type="entry name" value="lone7para_assoc"/>
    <property type="match status" value="1"/>
</dbReference>
<organism evidence="1 2">
    <name type="scientific">Amycolatopsis samaneae</name>
    <dbReference type="NCBI Taxonomy" id="664691"/>
    <lineage>
        <taxon>Bacteria</taxon>
        <taxon>Bacillati</taxon>
        <taxon>Actinomycetota</taxon>
        <taxon>Actinomycetes</taxon>
        <taxon>Pseudonocardiales</taxon>
        <taxon>Pseudonocardiaceae</taxon>
        <taxon>Amycolatopsis</taxon>
    </lineage>
</organism>
<sequence>MTEDSTITTSSTDVPLRDQWVLMVDTAWRPTEEQPEPPDGAVVGAWYIGQNGTTGHFRPNPGYEPSEPGLPTDPVDANLQLVARGEAEMSDLLAVLPEIYFGLAVDETGLAVIEPAPDGVPSLLATTAPAHRPRVAAHGWVDVTVKELADSGADVLFNPGAPASMRVPGTSLKALVNEYRRIVMSGDSTAHTR</sequence>